<keyword evidence="3" id="KW-0862">Zinc</keyword>
<comment type="caution">
    <text evidence="7">The sequence shown here is derived from an EMBL/GenBank/DDBJ whole genome shotgun (WGS) entry which is preliminary data.</text>
</comment>
<protein>
    <recommendedName>
        <fullName evidence="6">RING-type domain-containing protein</fullName>
    </recommendedName>
</protein>
<sequence length="277" mass="31063">MDQNASTFAELRAEQVDQISDNVSKPSCNLASLDGSADPDSSSSSPFPQRLQRAMRKLMDLERVNQTNGFGPDLREFDELAQLLGRLVALKERENRLPVVRYLPCTSDLPPSEVNGPASPEWLAMFVHSDVPSICIGDHNACCNICLEHFEEPALASEFQVDGGDDVDPMADGGDQASPKPLRKLICGHVLHEECLPMFQSDDYNKRFECPACRTKVWTRLPEKFSLLLAEIYRDAARNSVSSDQQQIYDDYYNSLNMAEDTREPVELGYPVAYQRP</sequence>
<dbReference type="InterPro" id="IPR001841">
    <property type="entry name" value="Znf_RING"/>
</dbReference>
<dbReference type="InterPro" id="IPR027370">
    <property type="entry name" value="Znf-RING_euk"/>
</dbReference>
<dbReference type="OrthoDB" id="2623028at2759"/>
<organism evidence="7 8">
    <name type="scientific">Tetrapyrgos nigripes</name>
    <dbReference type="NCBI Taxonomy" id="182062"/>
    <lineage>
        <taxon>Eukaryota</taxon>
        <taxon>Fungi</taxon>
        <taxon>Dikarya</taxon>
        <taxon>Basidiomycota</taxon>
        <taxon>Agaricomycotina</taxon>
        <taxon>Agaricomycetes</taxon>
        <taxon>Agaricomycetidae</taxon>
        <taxon>Agaricales</taxon>
        <taxon>Marasmiineae</taxon>
        <taxon>Marasmiaceae</taxon>
        <taxon>Tetrapyrgos</taxon>
    </lineage>
</organism>
<dbReference type="AlphaFoldDB" id="A0A8H5CUL6"/>
<dbReference type="Proteomes" id="UP000559256">
    <property type="component" value="Unassembled WGS sequence"/>
</dbReference>
<proteinExistence type="predicted"/>
<name>A0A8H5CUL6_9AGAR</name>
<gene>
    <name evidence="7" type="ORF">D9758_010111</name>
</gene>
<keyword evidence="8" id="KW-1185">Reference proteome</keyword>
<feature type="compositionally biased region" description="Polar residues" evidence="5">
    <location>
        <begin position="19"/>
        <end position="29"/>
    </location>
</feature>
<dbReference type="SMART" id="SM00184">
    <property type="entry name" value="RING"/>
    <property type="match status" value="1"/>
</dbReference>
<evidence type="ECO:0000256" key="3">
    <source>
        <dbReference type="ARBA" id="ARBA00022833"/>
    </source>
</evidence>
<dbReference type="SUPFAM" id="SSF57850">
    <property type="entry name" value="RING/U-box"/>
    <property type="match status" value="1"/>
</dbReference>
<keyword evidence="2 4" id="KW-0863">Zinc-finger</keyword>
<evidence type="ECO:0000313" key="7">
    <source>
        <dbReference type="EMBL" id="KAF5346912.1"/>
    </source>
</evidence>
<dbReference type="Pfam" id="PF13445">
    <property type="entry name" value="zf-RING_UBOX"/>
    <property type="match status" value="1"/>
</dbReference>
<keyword evidence="1" id="KW-0479">Metal-binding</keyword>
<evidence type="ECO:0000256" key="4">
    <source>
        <dbReference type="PROSITE-ProRule" id="PRU00175"/>
    </source>
</evidence>
<dbReference type="Gene3D" id="3.30.40.10">
    <property type="entry name" value="Zinc/RING finger domain, C3HC4 (zinc finger)"/>
    <property type="match status" value="1"/>
</dbReference>
<dbReference type="InterPro" id="IPR013083">
    <property type="entry name" value="Znf_RING/FYVE/PHD"/>
</dbReference>
<evidence type="ECO:0000256" key="5">
    <source>
        <dbReference type="SAM" id="MobiDB-lite"/>
    </source>
</evidence>
<dbReference type="EMBL" id="JAACJM010000098">
    <property type="protein sequence ID" value="KAF5346912.1"/>
    <property type="molecule type" value="Genomic_DNA"/>
</dbReference>
<feature type="domain" description="RING-type" evidence="6">
    <location>
        <begin position="143"/>
        <end position="214"/>
    </location>
</feature>
<feature type="compositionally biased region" description="Low complexity" evidence="5">
    <location>
        <begin position="30"/>
        <end position="46"/>
    </location>
</feature>
<reference evidence="7 8" key="1">
    <citation type="journal article" date="2020" name="ISME J.">
        <title>Uncovering the hidden diversity of litter-decomposition mechanisms in mushroom-forming fungi.</title>
        <authorList>
            <person name="Floudas D."/>
            <person name="Bentzer J."/>
            <person name="Ahren D."/>
            <person name="Johansson T."/>
            <person name="Persson P."/>
            <person name="Tunlid A."/>
        </authorList>
    </citation>
    <scope>NUCLEOTIDE SEQUENCE [LARGE SCALE GENOMIC DNA]</scope>
    <source>
        <strain evidence="7 8">CBS 291.85</strain>
    </source>
</reference>
<evidence type="ECO:0000256" key="2">
    <source>
        <dbReference type="ARBA" id="ARBA00022771"/>
    </source>
</evidence>
<evidence type="ECO:0000256" key="1">
    <source>
        <dbReference type="ARBA" id="ARBA00022723"/>
    </source>
</evidence>
<dbReference type="GO" id="GO:0008270">
    <property type="term" value="F:zinc ion binding"/>
    <property type="evidence" value="ECO:0007669"/>
    <property type="project" value="UniProtKB-KW"/>
</dbReference>
<dbReference type="PROSITE" id="PS50089">
    <property type="entry name" value="ZF_RING_2"/>
    <property type="match status" value="1"/>
</dbReference>
<evidence type="ECO:0000259" key="6">
    <source>
        <dbReference type="PROSITE" id="PS50089"/>
    </source>
</evidence>
<feature type="region of interest" description="Disordered" evidence="5">
    <location>
        <begin position="19"/>
        <end position="49"/>
    </location>
</feature>
<evidence type="ECO:0000313" key="8">
    <source>
        <dbReference type="Proteomes" id="UP000559256"/>
    </source>
</evidence>
<accession>A0A8H5CUL6</accession>